<dbReference type="Proteomes" id="UP000299102">
    <property type="component" value="Unassembled WGS sequence"/>
</dbReference>
<protein>
    <submittedName>
        <fullName evidence="1">Uncharacterized protein</fullName>
    </submittedName>
</protein>
<accession>A0A4C1XGM1</accession>
<dbReference type="OrthoDB" id="274691at2759"/>
<proteinExistence type="predicted"/>
<dbReference type="AlphaFoldDB" id="A0A4C1XGM1"/>
<evidence type="ECO:0000313" key="2">
    <source>
        <dbReference type="Proteomes" id="UP000299102"/>
    </source>
</evidence>
<name>A0A4C1XGM1_EUMVA</name>
<sequence length="99" mass="11502">MNTRNLRGVTSALPSSWVGIEYLLERGLTDKDRNDRGEVATGTLTHWTKEKILSTERTCEAIDEPRPRDHHHYHTPVLADYTAFFLFLRVNRKYDKNGT</sequence>
<organism evidence="1 2">
    <name type="scientific">Eumeta variegata</name>
    <name type="common">Bagworm moth</name>
    <name type="synonym">Eumeta japonica</name>
    <dbReference type="NCBI Taxonomy" id="151549"/>
    <lineage>
        <taxon>Eukaryota</taxon>
        <taxon>Metazoa</taxon>
        <taxon>Ecdysozoa</taxon>
        <taxon>Arthropoda</taxon>
        <taxon>Hexapoda</taxon>
        <taxon>Insecta</taxon>
        <taxon>Pterygota</taxon>
        <taxon>Neoptera</taxon>
        <taxon>Endopterygota</taxon>
        <taxon>Lepidoptera</taxon>
        <taxon>Glossata</taxon>
        <taxon>Ditrysia</taxon>
        <taxon>Tineoidea</taxon>
        <taxon>Psychidae</taxon>
        <taxon>Oiketicinae</taxon>
        <taxon>Eumeta</taxon>
    </lineage>
</organism>
<dbReference type="EMBL" id="BGZK01000818">
    <property type="protein sequence ID" value="GBP61594.1"/>
    <property type="molecule type" value="Genomic_DNA"/>
</dbReference>
<reference evidence="1 2" key="1">
    <citation type="journal article" date="2019" name="Commun. Biol.">
        <title>The bagworm genome reveals a unique fibroin gene that provides high tensile strength.</title>
        <authorList>
            <person name="Kono N."/>
            <person name="Nakamura H."/>
            <person name="Ohtoshi R."/>
            <person name="Tomita M."/>
            <person name="Numata K."/>
            <person name="Arakawa K."/>
        </authorList>
    </citation>
    <scope>NUCLEOTIDE SEQUENCE [LARGE SCALE GENOMIC DNA]</scope>
</reference>
<evidence type="ECO:0000313" key="1">
    <source>
        <dbReference type="EMBL" id="GBP61594.1"/>
    </source>
</evidence>
<gene>
    <name evidence="1" type="ORF">EVAR_27481_1</name>
</gene>
<comment type="caution">
    <text evidence="1">The sequence shown here is derived from an EMBL/GenBank/DDBJ whole genome shotgun (WGS) entry which is preliminary data.</text>
</comment>
<keyword evidence="2" id="KW-1185">Reference proteome</keyword>